<name>A0AA40STK1_9NOST</name>
<organism evidence="1 2">
    <name type="scientific">Komarekiella delphini-convector SJRDD-AB1</name>
    <dbReference type="NCBI Taxonomy" id="2593771"/>
    <lineage>
        <taxon>Bacteria</taxon>
        <taxon>Bacillati</taxon>
        <taxon>Cyanobacteriota</taxon>
        <taxon>Cyanophyceae</taxon>
        <taxon>Nostocales</taxon>
        <taxon>Nostocaceae</taxon>
        <taxon>Komarekiella</taxon>
        <taxon>Komarekiella delphini-convector</taxon>
    </lineage>
</organism>
<evidence type="ECO:0000313" key="1">
    <source>
        <dbReference type="EMBL" id="MBD6615004.1"/>
    </source>
</evidence>
<comment type="caution">
    <text evidence="1">The sequence shown here is derived from an EMBL/GenBank/DDBJ whole genome shotgun (WGS) entry which is preliminary data.</text>
</comment>
<accession>A0AA40STK1</accession>
<dbReference type="EMBL" id="VJXY01000002">
    <property type="protein sequence ID" value="MBD6615004.1"/>
    <property type="molecule type" value="Genomic_DNA"/>
</dbReference>
<gene>
    <name evidence="1" type="ORF">FNW02_03835</name>
</gene>
<dbReference type="RefSeq" id="WP_191756252.1">
    <property type="nucleotide sequence ID" value="NZ_VJXY01000002.1"/>
</dbReference>
<sequence length="68" mass="7404">MIVKACVGRSDRSGIKPVLLAAQILGASIKKMITDQQIDKDWIIDGDFNAELATQDFLALRSPCCPRG</sequence>
<dbReference type="AlphaFoldDB" id="A0AA40STK1"/>
<reference evidence="1" key="1">
    <citation type="submission" date="2019-07" db="EMBL/GenBank/DDBJ databases">
        <title>Toxilogical consequences of a new and cryptic species of cyanobacteria (Komarekiella delphini-convector) recovered from the epidermis of a bottlenose dolphin and 1500 ft. in the air.</title>
        <authorList>
            <person name="Brown A.O."/>
            <person name="Dvorak P."/>
            <person name="Villanueva C.D."/>
            <person name="Foss A.J."/>
            <person name="Garvey A.D."/>
            <person name="Gibson Q.A."/>
            <person name="Johansen J.R."/>
            <person name="Casamatta D.A."/>
        </authorList>
    </citation>
    <scope>NUCLEOTIDE SEQUENCE</scope>
    <source>
        <strain evidence="1">SJRDD-AB1</strain>
    </source>
</reference>
<keyword evidence="2" id="KW-1185">Reference proteome</keyword>
<evidence type="ECO:0000313" key="2">
    <source>
        <dbReference type="Proteomes" id="UP001165986"/>
    </source>
</evidence>
<proteinExistence type="predicted"/>
<protein>
    <submittedName>
        <fullName evidence="1">Uncharacterized protein</fullName>
    </submittedName>
</protein>
<dbReference type="Proteomes" id="UP001165986">
    <property type="component" value="Unassembled WGS sequence"/>
</dbReference>